<name>A0A2P6R6G5_ROSCH</name>
<dbReference type="InterPro" id="IPR024593">
    <property type="entry name" value="DUF3444"/>
</dbReference>
<dbReference type="EMBL" id="PDCK01000041">
    <property type="protein sequence ID" value="PRQ42026.1"/>
    <property type="molecule type" value="Genomic_DNA"/>
</dbReference>
<protein>
    <submittedName>
        <fullName evidence="3">Putative DnaJ domain-containing protein</fullName>
    </submittedName>
</protein>
<accession>A0A2P6R6G5</accession>
<comment type="caution">
    <text evidence="3">The sequence shown here is derived from an EMBL/GenBank/DDBJ whole genome shotgun (WGS) entry which is preliminary data.</text>
</comment>
<evidence type="ECO:0000259" key="2">
    <source>
        <dbReference type="PROSITE" id="PS50076"/>
    </source>
</evidence>
<dbReference type="STRING" id="74649.A0A2P6R6G5"/>
<organism evidence="3 4">
    <name type="scientific">Rosa chinensis</name>
    <name type="common">China rose</name>
    <dbReference type="NCBI Taxonomy" id="74649"/>
    <lineage>
        <taxon>Eukaryota</taxon>
        <taxon>Viridiplantae</taxon>
        <taxon>Streptophyta</taxon>
        <taxon>Embryophyta</taxon>
        <taxon>Tracheophyta</taxon>
        <taxon>Spermatophyta</taxon>
        <taxon>Magnoliopsida</taxon>
        <taxon>eudicotyledons</taxon>
        <taxon>Gunneridae</taxon>
        <taxon>Pentapetalae</taxon>
        <taxon>rosids</taxon>
        <taxon>fabids</taxon>
        <taxon>Rosales</taxon>
        <taxon>Rosaceae</taxon>
        <taxon>Rosoideae</taxon>
        <taxon>Rosoideae incertae sedis</taxon>
        <taxon>Rosa</taxon>
    </lineage>
</organism>
<dbReference type="CDD" id="cd06257">
    <property type="entry name" value="DnaJ"/>
    <property type="match status" value="1"/>
</dbReference>
<evidence type="ECO:0000256" key="1">
    <source>
        <dbReference type="SAM" id="MobiDB-lite"/>
    </source>
</evidence>
<feature type="domain" description="J" evidence="2">
    <location>
        <begin position="67"/>
        <end position="131"/>
    </location>
</feature>
<feature type="region of interest" description="Disordered" evidence="1">
    <location>
        <begin position="446"/>
        <end position="471"/>
    </location>
</feature>
<feature type="compositionally biased region" description="Polar residues" evidence="1">
    <location>
        <begin position="450"/>
        <end position="468"/>
    </location>
</feature>
<dbReference type="AlphaFoldDB" id="A0A2P6R6G5"/>
<dbReference type="SUPFAM" id="SSF46565">
    <property type="entry name" value="Chaperone J-domain"/>
    <property type="match status" value="1"/>
</dbReference>
<feature type="region of interest" description="Disordered" evidence="1">
    <location>
        <begin position="715"/>
        <end position="753"/>
    </location>
</feature>
<feature type="compositionally biased region" description="Basic residues" evidence="1">
    <location>
        <begin position="302"/>
        <end position="311"/>
    </location>
</feature>
<feature type="compositionally biased region" description="Basic residues" evidence="1">
    <location>
        <begin position="340"/>
        <end position="349"/>
    </location>
</feature>
<evidence type="ECO:0000313" key="3">
    <source>
        <dbReference type="EMBL" id="PRQ42026.1"/>
    </source>
</evidence>
<sequence>MECNKDEAERAMQLSEEKIQNKDFKGAKEMALKAQRLYPQLDNISRLITVCEVHCSAEKKVGGSEMDWYGILQIQQFDDEATIKKQYRKLGLLLHPDKNRFTGAEAAFKLIGEANRVLTDQGSRSKYDIKLSALTGTKSLGHQSYFNFFGPKHSSAASSVPNIPQSRYTSVNLHQPVNVQQPVQPDTIKIACPSCKRKYDYNFANRLIFCQRCLGIFDASDLGPESLGNPVAPSQGSSKEASQSNGGTGYPSSTTNGNATSKAASATEGGGASRTVKRDIENGVGIEKQGVERSESGPLKSKNSRKSRNRKRGENTFDSGESSKTGKEKVGIPSEVCERHTRRSSRSMHNHSFYETVNDDDDDDDDDDENDDDIGNVKVNDDVNVSRESPFPTATRKKRANASVDGGVYRQTVLALCAMDEYRKLGKQRVRRKRSNTDEIELQVNELSMADSNGSNKSVADNSGSKSMTSRRKIIEVPEPEFHRFVLSKDVLQKTFKANQTWVLYDPADGMPRRYACIKKVLHPGFRVKITWLEPDPDDQGEVDWCSKKLPVACGKFGFALTEEVADHTVFSHEYIHSTKGKDKSSFRIYPRKGETWALYQDWDLGWSSEPEKHSQYKFYFVEVLSDFSEKFGAGVAYLGKVKGFVSLFEPAEQQGVLKFQVPPNELYRFSHQIPCYKMCGSEGYGVPAGSFEFDPASLPASLFDRRSTVTIAKPSGFLPSGRARPAKKEVKKDSERGGVKNGNLNDEPILID</sequence>
<dbReference type="Gramene" id="PRQ42026">
    <property type="protein sequence ID" value="PRQ42026"/>
    <property type="gene ID" value="RchiOBHm_Chr3g0453151"/>
</dbReference>
<dbReference type="Pfam" id="PF11926">
    <property type="entry name" value="DUF3444"/>
    <property type="match status" value="1"/>
</dbReference>
<feature type="compositionally biased region" description="Acidic residues" evidence="1">
    <location>
        <begin position="357"/>
        <end position="374"/>
    </location>
</feature>
<dbReference type="PANTHER" id="PTHR45089">
    <property type="entry name" value="DNAJ HEAT SHOCK AMINO-TERMINAL DOMAIN PROTEIN-RELATED"/>
    <property type="match status" value="1"/>
</dbReference>
<reference evidence="3 4" key="1">
    <citation type="journal article" date="2018" name="Nat. Genet.">
        <title>The Rosa genome provides new insights in the design of modern roses.</title>
        <authorList>
            <person name="Bendahmane M."/>
        </authorList>
    </citation>
    <scope>NUCLEOTIDE SEQUENCE [LARGE SCALE GENOMIC DNA]</scope>
    <source>
        <strain evidence="4">cv. Old Blush</strain>
    </source>
</reference>
<dbReference type="Pfam" id="PF00226">
    <property type="entry name" value="DnaJ"/>
    <property type="match status" value="1"/>
</dbReference>
<dbReference type="OMA" id="HIVSWVK"/>
<dbReference type="InterPro" id="IPR036869">
    <property type="entry name" value="J_dom_sf"/>
</dbReference>
<proteinExistence type="predicted"/>
<gene>
    <name evidence="3" type="ORF">RchiOBHm_Chr3g0453151</name>
</gene>
<feature type="compositionally biased region" description="Basic and acidic residues" evidence="1">
    <location>
        <begin position="727"/>
        <end position="739"/>
    </location>
</feature>
<keyword evidence="4" id="KW-1185">Reference proteome</keyword>
<dbReference type="InterPro" id="IPR001623">
    <property type="entry name" value="DnaJ_domain"/>
</dbReference>
<feature type="compositionally biased region" description="Polar residues" evidence="1">
    <location>
        <begin position="232"/>
        <end position="264"/>
    </location>
</feature>
<dbReference type="Proteomes" id="UP000238479">
    <property type="component" value="Chromosome 3"/>
</dbReference>
<dbReference type="Gene3D" id="1.10.287.110">
    <property type="entry name" value="DnaJ domain"/>
    <property type="match status" value="1"/>
</dbReference>
<dbReference type="PRINTS" id="PR00625">
    <property type="entry name" value="JDOMAIN"/>
</dbReference>
<evidence type="ECO:0000313" key="4">
    <source>
        <dbReference type="Proteomes" id="UP000238479"/>
    </source>
</evidence>
<dbReference type="PROSITE" id="PS50076">
    <property type="entry name" value="DNAJ_2"/>
    <property type="match status" value="1"/>
</dbReference>
<dbReference type="PANTHER" id="PTHR45089:SF42">
    <property type="entry name" value="J DOMAIN-CONTAINING PROTEIN"/>
    <property type="match status" value="1"/>
</dbReference>
<dbReference type="SMART" id="SM00271">
    <property type="entry name" value="DnaJ"/>
    <property type="match status" value="1"/>
</dbReference>
<feature type="region of interest" description="Disordered" evidence="1">
    <location>
        <begin position="227"/>
        <end position="398"/>
    </location>
</feature>